<evidence type="ECO:0000313" key="2">
    <source>
        <dbReference type="Proteomes" id="UP000824120"/>
    </source>
</evidence>
<evidence type="ECO:0000313" key="1">
    <source>
        <dbReference type="EMBL" id="KAG5595429.1"/>
    </source>
</evidence>
<accession>A0A9J5Y5H4</accession>
<comment type="caution">
    <text evidence="1">The sequence shown here is derived from an EMBL/GenBank/DDBJ whole genome shotgun (WGS) entry which is preliminary data.</text>
</comment>
<protein>
    <submittedName>
        <fullName evidence="1">Uncharacterized protein</fullName>
    </submittedName>
</protein>
<sequence length="154" mass="17441">MIFKNKEELANSLKITCVKKKFRLKKFPNGKGPSISDMSNQLCIELGCNVSYWKIYKGMEHAKSNVRGTHEHGYNIMTSNIAESVNSMFDVEREFPIISPSIEKYISKYVNAGNKLLAHQIANCKFNVTIHGDVATGHGSALIPIWCRFWKSDL</sequence>
<reference evidence="1 2" key="1">
    <citation type="submission" date="2020-09" db="EMBL/GenBank/DDBJ databases">
        <title>De no assembly of potato wild relative species, Solanum commersonii.</title>
        <authorList>
            <person name="Cho K."/>
        </authorList>
    </citation>
    <scope>NUCLEOTIDE SEQUENCE [LARGE SCALE GENOMIC DNA]</scope>
    <source>
        <strain evidence="1">LZ3.2</strain>
        <tissue evidence="1">Leaf</tissue>
    </source>
</reference>
<keyword evidence="2" id="KW-1185">Reference proteome</keyword>
<organism evidence="1 2">
    <name type="scientific">Solanum commersonii</name>
    <name type="common">Commerson's wild potato</name>
    <name type="synonym">Commerson's nightshade</name>
    <dbReference type="NCBI Taxonomy" id="4109"/>
    <lineage>
        <taxon>Eukaryota</taxon>
        <taxon>Viridiplantae</taxon>
        <taxon>Streptophyta</taxon>
        <taxon>Embryophyta</taxon>
        <taxon>Tracheophyta</taxon>
        <taxon>Spermatophyta</taxon>
        <taxon>Magnoliopsida</taxon>
        <taxon>eudicotyledons</taxon>
        <taxon>Gunneridae</taxon>
        <taxon>Pentapetalae</taxon>
        <taxon>asterids</taxon>
        <taxon>lamiids</taxon>
        <taxon>Solanales</taxon>
        <taxon>Solanaceae</taxon>
        <taxon>Solanoideae</taxon>
        <taxon>Solaneae</taxon>
        <taxon>Solanum</taxon>
    </lineage>
</organism>
<dbReference type="Proteomes" id="UP000824120">
    <property type="component" value="Chromosome 7"/>
</dbReference>
<dbReference type="EMBL" id="JACXVP010000007">
    <property type="protein sequence ID" value="KAG5595429.1"/>
    <property type="molecule type" value="Genomic_DNA"/>
</dbReference>
<dbReference type="OrthoDB" id="1279855at2759"/>
<proteinExistence type="predicted"/>
<dbReference type="AlphaFoldDB" id="A0A9J5Y5H4"/>
<gene>
    <name evidence="1" type="ORF">H5410_036661</name>
</gene>
<name>A0A9J5Y5H4_SOLCO</name>